<gene>
    <name evidence="1" type="ORF">S01H1_43136</name>
</gene>
<name>X0V1W6_9ZZZZ</name>
<protein>
    <submittedName>
        <fullName evidence="1">Uncharacterized protein</fullName>
    </submittedName>
</protein>
<organism evidence="1">
    <name type="scientific">marine sediment metagenome</name>
    <dbReference type="NCBI Taxonomy" id="412755"/>
    <lineage>
        <taxon>unclassified sequences</taxon>
        <taxon>metagenomes</taxon>
        <taxon>ecological metagenomes</taxon>
    </lineage>
</organism>
<comment type="caution">
    <text evidence="1">The sequence shown here is derived from an EMBL/GenBank/DDBJ whole genome shotgun (WGS) entry which is preliminary data.</text>
</comment>
<reference evidence="1" key="1">
    <citation type="journal article" date="2014" name="Front. Microbiol.">
        <title>High frequency of phylogenetically diverse reductive dehalogenase-homologous genes in deep subseafloor sedimentary metagenomes.</title>
        <authorList>
            <person name="Kawai M."/>
            <person name="Futagami T."/>
            <person name="Toyoda A."/>
            <person name="Takaki Y."/>
            <person name="Nishi S."/>
            <person name="Hori S."/>
            <person name="Arai W."/>
            <person name="Tsubouchi T."/>
            <person name="Morono Y."/>
            <person name="Uchiyama I."/>
            <person name="Ito T."/>
            <person name="Fujiyama A."/>
            <person name="Inagaki F."/>
            <person name="Takami H."/>
        </authorList>
    </citation>
    <scope>NUCLEOTIDE SEQUENCE</scope>
    <source>
        <strain evidence="1">Expedition CK06-06</strain>
    </source>
</reference>
<proteinExistence type="predicted"/>
<accession>X0V1W6</accession>
<evidence type="ECO:0000313" key="1">
    <source>
        <dbReference type="EMBL" id="GAG12105.1"/>
    </source>
</evidence>
<feature type="non-terminal residue" evidence="1">
    <location>
        <position position="112"/>
    </location>
</feature>
<dbReference type="AlphaFoldDB" id="X0V1W6"/>
<sequence>MERYDLFDYVELSTKTGENFENAIFENFWKEVNKPVTYPSDIKYTPPQIEKAIPPPIIPLSPRKERALNRKVEKDMRRARLILQEKYDKFQENKALFQGTEIFYDTITVFLD</sequence>
<dbReference type="EMBL" id="BARS01027459">
    <property type="protein sequence ID" value="GAG12105.1"/>
    <property type="molecule type" value="Genomic_DNA"/>
</dbReference>